<dbReference type="AlphaFoldDB" id="A0A1G2C8H0"/>
<evidence type="ECO:0000256" key="1">
    <source>
        <dbReference type="SAM" id="MobiDB-lite"/>
    </source>
</evidence>
<feature type="transmembrane region" description="Helical" evidence="2">
    <location>
        <begin position="51"/>
        <end position="72"/>
    </location>
</feature>
<feature type="region of interest" description="Disordered" evidence="1">
    <location>
        <begin position="135"/>
        <end position="175"/>
    </location>
</feature>
<feature type="compositionally biased region" description="Polar residues" evidence="1">
    <location>
        <begin position="152"/>
        <end position="170"/>
    </location>
</feature>
<dbReference type="Proteomes" id="UP000179059">
    <property type="component" value="Unassembled WGS sequence"/>
</dbReference>
<dbReference type="STRING" id="1798647.A2855_00420"/>
<organism evidence="3 4">
    <name type="scientific">Candidatus Liptonbacteria bacterium RIFCSPHIGHO2_01_FULL_57_28</name>
    <dbReference type="NCBI Taxonomy" id="1798647"/>
    <lineage>
        <taxon>Bacteria</taxon>
        <taxon>Candidatus Liptoniibacteriota</taxon>
    </lineage>
</organism>
<keyword evidence="2" id="KW-0812">Transmembrane</keyword>
<sequence>MNIEKHLRQLHKIQPDPAYARQLRARLVLAASQPRRMTFQVFLASVTRSGFAAAAIGLLLFLAIGGSIWNLVFSPITNWDAKTLLAEAQAINIQIRLADLQFNDPGYERERLVSPATDFKSLEIITGSEENILPVSTPAETATASSTEPSIDSASSEPAATPANSTSTQIEPDDGIIDVEEALDILSH</sequence>
<reference evidence="3 4" key="1">
    <citation type="journal article" date="2016" name="Nat. Commun.">
        <title>Thousands of microbial genomes shed light on interconnected biogeochemical processes in an aquifer system.</title>
        <authorList>
            <person name="Anantharaman K."/>
            <person name="Brown C.T."/>
            <person name="Hug L.A."/>
            <person name="Sharon I."/>
            <person name="Castelle C.J."/>
            <person name="Probst A.J."/>
            <person name="Thomas B.C."/>
            <person name="Singh A."/>
            <person name="Wilkins M.J."/>
            <person name="Karaoz U."/>
            <person name="Brodie E.L."/>
            <person name="Williams K.H."/>
            <person name="Hubbard S.S."/>
            <person name="Banfield J.F."/>
        </authorList>
    </citation>
    <scope>NUCLEOTIDE SEQUENCE [LARGE SCALE GENOMIC DNA]</scope>
</reference>
<accession>A0A1G2C8H0</accession>
<comment type="caution">
    <text evidence="3">The sequence shown here is derived from an EMBL/GenBank/DDBJ whole genome shotgun (WGS) entry which is preliminary data.</text>
</comment>
<name>A0A1G2C8H0_9BACT</name>
<keyword evidence="2" id="KW-1133">Transmembrane helix</keyword>
<evidence type="ECO:0000256" key="2">
    <source>
        <dbReference type="SAM" id="Phobius"/>
    </source>
</evidence>
<protein>
    <submittedName>
        <fullName evidence="3">Uncharacterized protein</fullName>
    </submittedName>
</protein>
<evidence type="ECO:0000313" key="3">
    <source>
        <dbReference type="EMBL" id="OGY97684.1"/>
    </source>
</evidence>
<evidence type="ECO:0000313" key="4">
    <source>
        <dbReference type="Proteomes" id="UP000179059"/>
    </source>
</evidence>
<proteinExistence type="predicted"/>
<keyword evidence="2" id="KW-0472">Membrane</keyword>
<dbReference type="EMBL" id="MHKX01000027">
    <property type="protein sequence ID" value="OGY97684.1"/>
    <property type="molecule type" value="Genomic_DNA"/>
</dbReference>
<feature type="compositionally biased region" description="Low complexity" evidence="1">
    <location>
        <begin position="136"/>
        <end position="150"/>
    </location>
</feature>
<gene>
    <name evidence="3" type="ORF">A2855_00420</name>
</gene>